<accession>A0A9D2M1L4</accession>
<proteinExistence type="predicted"/>
<evidence type="ECO:0000256" key="1">
    <source>
        <dbReference type="SAM" id="Coils"/>
    </source>
</evidence>
<name>A0A9D2M1L4_9FIRM</name>
<dbReference type="Proteomes" id="UP000824209">
    <property type="component" value="Unassembled WGS sequence"/>
</dbReference>
<dbReference type="EMBL" id="DWYA01000048">
    <property type="protein sequence ID" value="HJB39716.1"/>
    <property type="molecule type" value="Genomic_DNA"/>
</dbReference>
<evidence type="ECO:0000313" key="2">
    <source>
        <dbReference type="EMBL" id="HJB39716.1"/>
    </source>
</evidence>
<protein>
    <submittedName>
        <fullName evidence="2">Flagellar protein</fullName>
    </submittedName>
</protein>
<reference evidence="2" key="1">
    <citation type="journal article" date="2021" name="PeerJ">
        <title>Extensive microbial diversity within the chicken gut microbiome revealed by metagenomics and culture.</title>
        <authorList>
            <person name="Gilroy R."/>
            <person name="Ravi A."/>
            <person name="Getino M."/>
            <person name="Pursley I."/>
            <person name="Horton D.L."/>
            <person name="Alikhan N.F."/>
            <person name="Baker D."/>
            <person name="Gharbi K."/>
            <person name="Hall N."/>
            <person name="Watson M."/>
            <person name="Adriaenssens E.M."/>
            <person name="Foster-Nyarko E."/>
            <person name="Jarju S."/>
            <person name="Secka A."/>
            <person name="Antonio M."/>
            <person name="Oren A."/>
            <person name="Chaudhuri R.R."/>
            <person name="La Ragione R."/>
            <person name="Hildebrand F."/>
            <person name="Pallen M.J."/>
        </authorList>
    </citation>
    <scope>NUCLEOTIDE SEQUENCE</scope>
    <source>
        <strain evidence="2">ChiBcec8-14828</strain>
    </source>
</reference>
<dbReference type="InterPro" id="IPR013367">
    <property type="entry name" value="Flagellar_put"/>
</dbReference>
<dbReference type="NCBIfam" id="TIGR02530">
    <property type="entry name" value="flg_new"/>
    <property type="match status" value="1"/>
</dbReference>
<keyword evidence="2" id="KW-0966">Cell projection</keyword>
<gene>
    <name evidence="2" type="ORF">H9943_04885</name>
</gene>
<dbReference type="Pfam" id="PF12611">
    <property type="entry name" value="Flagellar_put"/>
    <property type="match status" value="1"/>
</dbReference>
<sequence>MDELKMRFYRPVVTGTPHLDAFGASGVNRAQQDSQQASFEDVLKAQLESTGGVSFSKHAIKRAAEKNIEISQDSLERLNRGVQLAEEKNLGDTLIMVDQLAFLVNVKNQTVITAMQSGDKANVFTNIDGTVIV</sequence>
<feature type="coiled-coil region" evidence="1">
    <location>
        <begin position="61"/>
        <end position="88"/>
    </location>
</feature>
<reference evidence="2" key="2">
    <citation type="submission" date="2021-04" db="EMBL/GenBank/DDBJ databases">
        <authorList>
            <person name="Gilroy R."/>
        </authorList>
    </citation>
    <scope>NUCLEOTIDE SEQUENCE</scope>
    <source>
        <strain evidence="2">ChiBcec8-14828</strain>
    </source>
</reference>
<keyword evidence="2" id="KW-0969">Cilium</keyword>
<comment type="caution">
    <text evidence="2">The sequence shown here is derived from an EMBL/GenBank/DDBJ whole genome shotgun (WGS) entry which is preliminary data.</text>
</comment>
<dbReference type="AlphaFoldDB" id="A0A9D2M1L4"/>
<organism evidence="2 3">
    <name type="scientific">Candidatus Ruthenibacterium avium</name>
    <dbReference type="NCBI Taxonomy" id="2838751"/>
    <lineage>
        <taxon>Bacteria</taxon>
        <taxon>Bacillati</taxon>
        <taxon>Bacillota</taxon>
        <taxon>Clostridia</taxon>
        <taxon>Eubacteriales</taxon>
        <taxon>Oscillospiraceae</taxon>
        <taxon>Ruthenibacterium</taxon>
    </lineage>
</organism>
<keyword evidence="1" id="KW-0175">Coiled coil</keyword>
<evidence type="ECO:0000313" key="3">
    <source>
        <dbReference type="Proteomes" id="UP000824209"/>
    </source>
</evidence>
<keyword evidence="2" id="KW-0282">Flagellum</keyword>